<comment type="similarity">
    <text evidence="1">Belongs to the SCO1/2 family.</text>
</comment>
<dbReference type="PROSITE" id="PS51257">
    <property type="entry name" value="PROKAR_LIPOPROTEIN"/>
    <property type="match status" value="1"/>
</dbReference>
<protein>
    <submittedName>
        <fullName evidence="4">SCO family protein</fullName>
    </submittedName>
</protein>
<dbReference type="InterPro" id="IPR013766">
    <property type="entry name" value="Thioredoxin_domain"/>
</dbReference>
<dbReference type="Gene3D" id="3.40.30.10">
    <property type="entry name" value="Glutaredoxin"/>
    <property type="match status" value="1"/>
</dbReference>
<keyword evidence="5" id="KW-1185">Reference proteome</keyword>
<dbReference type="Proteomes" id="UP001221597">
    <property type="component" value="Chromosome"/>
</dbReference>
<evidence type="ECO:0000259" key="3">
    <source>
        <dbReference type="PROSITE" id="PS51352"/>
    </source>
</evidence>
<dbReference type="PANTHER" id="PTHR12151:SF25">
    <property type="entry name" value="LINALOOL DEHYDRATASE_ISOMERASE DOMAIN-CONTAINING PROTEIN"/>
    <property type="match status" value="1"/>
</dbReference>
<feature type="domain" description="Thioredoxin" evidence="3">
    <location>
        <begin position="25"/>
        <end position="190"/>
    </location>
</feature>
<dbReference type="PROSITE" id="PS51352">
    <property type="entry name" value="THIOREDOXIN_2"/>
    <property type="match status" value="1"/>
</dbReference>
<sequence length="190" mass="21454">MKYFILISFLGGLLFLTACGSPIEENMSREVGEFTATTQSGETMNLPEDLKGDYWIADFIFTSCETVCPPMTGNMSRLQQRLKQENLNVKLVSFSVDPEHDTPEQLKEFADAYQPDYDQWSFLTGYTFHEVKELSIKSFQSPVSKMEGSNQVAHGTSFYLVTPEGDVIKQYSGMKAAEIDQIIADLKKLM</sequence>
<dbReference type="RefSeq" id="WP_283078519.1">
    <property type="nucleotide sequence ID" value="NZ_CP121671.1"/>
</dbReference>
<dbReference type="InterPro" id="IPR003782">
    <property type="entry name" value="SCO1/SenC"/>
</dbReference>
<organism evidence="4 5">
    <name type="scientific">Halobacillus naozhouensis</name>
    <dbReference type="NCBI Taxonomy" id="554880"/>
    <lineage>
        <taxon>Bacteria</taxon>
        <taxon>Bacillati</taxon>
        <taxon>Bacillota</taxon>
        <taxon>Bacilli</taxon>
        <taxon>Bacillales</taxon>
        <taxon>Bacillaceae</taxon>
        <taxon>Halobacillus</taxon>
    </lineage>
</organism>
<evidence type="ECO:0000256" key="1">
    <source>
        <dbReference type="ARBA" id="ARBA00010996"/>
    </source>
</evidence>
<evidence type="ECO:0000313" key="4">
    <source>
        <dbReference type="EMBL" id="WFT76569.1"/>
    </source>
</evidence>
<gene>
    <name evidence="4" type="ORF">P9989_09490</name>
</gene>
<evidence type="ECO:0000256" key="2">
    <source>
        <dbReference type="ARBA" id="ARBA00023008"/>
    </source>
</evidence>
<keyword evidence="2" id="KW-0186">Copper</keyword>
<accession>A0ABY8J553</accession>
<dbReference type="PANTHER" id="PTHR12151">
    <property type="entry name" value="ELECTRON TRANSPORT PROTIN SCO1/SENC FAMILY MEMBER"/>
    <property type="match status" value="1"/>
</dbReference>
<name>A0ABY8J553_9BACI</name>
<dbReference type="EMBL" id="CP121671">
    <property type="protein sequence ID" value="WFT76569.1"/>
    <property type="molecule type" value="Genomic_DNA"/>
</dbReference>
<dbReference type="InterPro" id="IPR036249">
    <property type="entry name" value="Thioredoxin-like_sf"/>
</dbReference>
<dbReference type="Pfam" id="PF02630">
    <property type="entry name" value="SCO1-SenC"/>
    <property type="match status" value="1"/>
</dbReference>
<dbReference type="CDD" id="cd02968">
    <property type="entry name" value="SCO"/>
    <property type="match status" value="1"/>
</dbReference>
<dbReference type="SUPFAM" id="SSF52833">
    <property type="entry name" value="Thioredoxin-like"/>
    <property type="match status" value="1"/>
</dbReference>
<reference evidence="4 5" key="1">
    <citation type="submission" date="2023-04" db="EMBL/GenBank/DDBJ databases">
        <title>Genome sequence of Halobacillus naozhouensis KACC 21980.</title>
        <authorList>
            <person name="Kim S."/>
            <person name="Heo J."/>
            <person name="Kwon S.-W."/>
        </authorList>
    </citation>
    <scope>NUCLEOTIDE SEQUENCE [LARGE SCALE GENOMIC DNA]</scope>
    <source>
        <strain evidence="4 5">KCTC 13234</strain>
    </source>
</reference>
<proteinExistence type="inferred from homology"/>
<evidence type="ECO:0000313" key="5">
    <source>
        <dbReference type="Proteomes" id="UP001221597"/>
    </source>
</evidence>